<reference evidence="3 4" key="1">
    <citation type="submission" date="2019-12" db="EMBL/GenBank/DDBJ databases">
        <title>Hymenobacter sp. HMF4947 Genome sequencing and assembly.</title>
        <authorList>
            <person name="Kang H."/>
            <person name="Cha I."/>
            <person name="Kim H."/>
            <person name="Joh K."/>
        </authorList>
    </citation>
    <scope>NUCLEOTIDE SEQUENCE [LARGE SCALE GENOMIC DNA]</scope>
    <source>
        <strain evidence="3 4">HMF4947</strain>
    </source>
</reference>
<feature type="modified residue" description="4-aspartylphosphate" evidence="1">
    <location>
        <position position="59"/>
    </location>
</feature>
<keyword evidence="4" id="KW-1185">Reference proteome</keyword>
<dbReference type="InterPro" id="IPR011006">
    <property type="entry name" value="CheY-like_superfamily"/>
</dbReference>
<organism evidence="3 4">
    <name type="scientific">Hymenobacter ginkgonis</name>
    <dbReference type="NCBI Taxonomy" id="2682976"/>
    <lineage>
        <taxon>Bacteria</taxon>
        <taxon>Pseudomonadati</taxon>
        <taxon>Bacteroidota</taxon>
        <taxon>Cytophagia</taxon>
        <taxon>Cytophagales</taxon>
        <taxon>Hymenobacteraceae</taxon>
        <taxon>Hymenobacter</taxon>
    </lineage>
</organism>
<dbReference type="PROSITE" id="PS50110">
    <property type="entry name" value="RESPONSE_REGULATORY"/>
    <property type="match status" value="1"/>
</dbReference>
<proteinExistence type="predicted"/>
<dbReference type="AlphaFoldDB" id="A0A7K1TM92"/>
<dbReference type="InterPro" id="IPR001789">
    <property type="entry name" value="Sig_transdc_resp-reg_receiver"/>
</dbReference>
<comment type="caution">
    <text evidence="3">The sequence shown here is derived from an EMBL/GenBank/DDBJ whole genome shotgun (WGS) entry which is preliminary data.</text>
</comment>
<evidence type="ECO:0000313" key="3">
    <source>
        <dbReference type="EMBL" id="MVN79241.1"/>
    </source>
</evidence>
<evidence type="ECO:0000256" key="1">
    <source>
        <dbReference type="PROSITE-ProRule" id="PRU00169"/>
    </source>
</evidence>
<keyword evidence="1" id="KW-0597">Phosphoprotein</keyword>
<evidence type="ECO:0000313" key="4">
    <source>
        <dbReference type="Proteomes" id="UP000441336"/>
    </source>
</evidence>
<dbReference type="Gene3D" id="3.40.50.2300">
    <property type="match status" value="1"/>
</dbReference>
<dbReference type="Pfam" id="PF00072">
    <property type="entry name" value="Response_reg"/>
    <property type="match status" value="1"/>
</dbReference>
<dbReference type="EMBL" id="WQKZ01000012">
    <property type="protein sequence ID" value="MVN79241.1"/>
    <property type="molecule type" value="Genomic_DNA"/>
</dbReference>
<dbReference type="SUPFAM" id="SSF52172">
    <property type="entry name" value="CheY-like"/>
    <property type="match status" value="1"/>
</dbReference>
<evidence type="ECO:0000259" key="2">
    <source>
        <dbReference type="PROSITE" id="PS50110"/>
    </source>
</evidence>
<dbReference type="RefSeq" id="WP_157570017.1">
    <property type="nucleotide sequence ID" value="NZ_WQKZ01000012.1"/>
</dbReference>
<protein>
    <submittedName>
        <fullName evidence="3">Response regulator</fullName>
    </submittedName>
</protein>
<dbReference type="SMART" id="SM00448">
    <property type="entry name" value="REC"/>
    <property type="match status" value="1"/>
</dbReference>
<dbReference type="Proteomes" id="UP000441336">
    <property type="component" value="Unassembled WGS sequence"/>
</dbReference>
<dbReference type="GO" id="GO:0000160">
    <property type="term" value="P:phosphorelay signal transduction system"/>
    <property type="evidence" value="ECO:0007669"/>
    <property type="project" value="InterPro"/>
</dbReference>
<dbReference type="PANTHER" id="PTHR44520">
    <property type="entry name" value="RESPONSE REGULATOR RCP1-RELATED"/>
    <property type="match status" value="1"/>
</dbReference>
<dbReference type="InterPro" id="IPR052893">
    <property type="entry name" value="TCS_response_regulator"/>
</dbReference>
<sequence>MPCLACVLLVDDDRTANFLHKLLVTNMGIAGQVLVAEDGQQALTTLAGLSAPPALILLDLNMPVLNGLDFLTRYAQLPPVNLRPIVALLSSSDHWLDQARAQHLPVDAYLTKPLTREKLQGVLQQYFPQ</sequence>
<feature type="domain" description="Response regulatory" evidence="2">
    <location>
        <begin position="6"/>
        <end position="127"/>
    </location>
</feature>
<gene>
    <name evidence="3" type="ORF">GO988_23155</name>
</gene>
<accession>A0A7K1TM92</accession>
<dbReference type="PANTHER" id="PTHR44520:SF2">
    <property type="entry name" value="RESPONSE REGULATOR RCP1"/>
    <property type="match status" value="1"/>
</dbReference>
<name>A0A7K1TM92_9BACT</name>